<keyword evidence="3 6" id="KW-0812">Transmembrane</keyword>
<dbReference type="GO" id="GO:0016020">
    <property type="term" value="C:membrane"/>
    <property type="evidence" value="ECO:0007669"/>
    <property type="project" value="UniProtKB-SubCell"/>
</dbReference>
<name>A0AAE9Z699_9GAMM</name>
<feature type="transmembrane region" description="Helical" evidence="6">
    <location>
        <begin position="364"/>
        <end position="389"/>
    </location>
</feature>
<dbReference type="PANTHER" id="PTHR42718:SF9">
    <property type="entry name" value="MAJOR FACILITATOR SUPERFAMILY MULTIDRUG TRANSPORTER MFSC"/>
    <property type="match status" value="1"/>
</dbReference>
<keyword evidence="5 6" id="KW-0472">Membrane</keyword>
<accession>A0AAE9Z699</accession>
<keyword evidence="2" id="KW-0813">Transport</keyword>
<feature type="transmembrane region" description="Helical" evidence="6">
    <location>
        <begin position="108"/>
        <end position="132"/>
    </location>
</feature>
<dbReference type="InterPro" id="IPR020846">
    <property type="entry name" value="MFS_dom"/>
</dbReference>
<dbReference type="Proteomes" id="UP000032352">
    <property type="component" value="Chromosome"/>
</dbReference>
<dbReference type="InterPro" id="IPR005829">
    <property type="entry name" value="Sugar_transporter_CS"/>
</dbReference>
<evidence type="ECO:0000256" key="1">
    <source>
        <dbReference type="ARBA" id="ARBA00004141"/>
    </source>
</evidence>
<proteinExistence type="predicted"/>
<evidence type="ECO:0000256" key="6">
    <source>
        <dbReference type="SAM" id="Phobius"/>
    </source>
</evidence>
<dbReference type="GO" id="GO:0022857">
    <property type="term" value="F:transmembrane transporter activity"/>
    <property type="evidence" value="ECO:0007669"/>
    <property type="project" value="InterPro"/>
</dbReference>
<feature type="transmembrane region" description="Helical" evidence="6">
    <location>
        <begin position="172"/>
        <end position="190"/>
    </location>
</feature>
<feature type="transmembrane region" description="Helical" evidence="6">
    <location>
        <begin position="340"/>
        <end position="358"/>
    </location>
</feature>
<feature type="transmembrane region" description="Helical" evidence="6">
    <location>
        <begin position="307"/>
        <end position="328"/>
    </location>
</feature>
<feature type="transmembrane region" description="Helical" evidence="6">
    <location>
        <begin position="54"/>
        <end position="74"/>
    </location>
</feature>
<sequence length="475" mass="50335">MQKTDELFTSAEHNKSTAGPMFVLSLAALIASLAISSINIILPELVSSLDTTFAHVQWVIIAYMLFLTSTLVIAGRFSDMFGRRRLFLTGIVIFTVAAGVGGLSQNLWLLVCARAVQGTGGAILIAVTMAMVSDILPKNKVAPAMGLIGSMSAIGTGAGPVFGGLILDGFSWQLVFLINIPLGILIYLLAGKYLPGDKPLSAKAEASVDYPGIFLLFSAILTYTLSLKLTGNGFDIANLALCSLSLLSLLLFIKVECNSANPLIKLSILKDRELITSLISNFIVSTVVMSSLVIGPFYLVVALELTITQAGVAMAASPLTVAITSSLVGRIANRYDLRKIILTGLFIIMFAAISMTLLKVTYGLLGYLVCLITMAIGYATFLSTNNTLIMTATSSRIRGSVSGILNLSRNLGLLTGASLMSTVFALVSGITDINTANSHKIELGLHAVYQLAIVFLAVAIIVQIIAIRRSGKTLK</sequence>
<feature type="transmembrane region" description="Helical" evidence="6">
    <location>
        <begin position="236"/>
        <end position="253"/>
    </location>
</feature>
<dbReference type="PANTHER" id="PTHR42718">
    <property type="entry name" value="MAJOR FACILITATOR SUPERFAMILY MULTIDRUG TRANSPORTER MFSC"/>
    <property type="match status" value="1"/>
</dbReference>
<keyword evidence="9" id="KW-1185">Reference proteome</keyword>
<gene>
    <name evidence="8" type="ORF">SG34_009280</name>
</gene>
<dbReference type="KEGG" id="tvd:SG34_009280"/>
<dbReference type="InterPro" id="IPR011701">
    <property type="entry name" value="MFS"/>
</dbReference>
<evidence type="ECO:0000256" key="5">
    <source>
        <dbReference type="ARBA" id="ARBA00023136"/>
    </source>
</evidence>
<dbReference type="AlphaFoldDB" id="A0AAE9Z699"/>
<evidence type="ECO:0000256" key="2">
    <source>
        <dbReference type="ARBA" id="ARBA00022448"/>
    </source>
</evidence>
<feature type="transmembrane region" description="Helical" evidence="6">
    <location>
        <begin position="21"/>
        <end position="42"/>
    </location>
</feature>
<protein>
    <submittedName>
        <fullName evidence="8">MFS transporter</fullName>
    </submittedName>
</protein>
<dbReference type="Gene3D" id="1.20.1250.20">
    <property type="entry name" value="MFS general substrate transporter like domains"/>
    <property type="match status" value="1"/>
</dbReference>
<dbReference type="Gene3D" id="1.20.1720.10">
    <property type="entry name" value="Multidrug resistance protein D"/>
    <property type="match status" value="1"/>
</dbReference>
<feature type="transmembrane region" description="Helical" evidence="6">
    <location>
        <begin position="86"/>
        <end position="102"/>
    </location>
</feature>
<feature type="transmembrane region" description="Helical" evidence="6">
    <location>
        <begin position="447"/>
        <end position="467"/>
    </location>
</feature>
<feature type="transmembrane region" description="Helical" evidence="6">
    <location>
        <begin position="410"/>
        <end position="427"/>
    </location>
</feature>
<reference evidence="8 9" key="1">
    <citation type="journal article" date="2015" name="Genome Announc.">
        <title>Draft Genome Sequences of Marine Isolates of Thalassomonas viridans and Thalassomonas actiniarum.</title>
        <authorList>
            <person name="Olonade I."/>
            <person name="van Zyl L.J."/>
            <person name="Trindade M."/>
        </authorList>
    </citation>
    <scope>NUCLEOTIDE SEQUENCE [LARGE SCALE GENOMIC DNA]</scope>
    <source>
        <strain evidence="8 9">XOM25</strain>
    </source>
</reference>
<dbReference type="SUPFAM" id="SSF103473">
    <property type="entry name" value="MFS general substrate transporter"/>
    <property type="match status" value="1"/>
</dbReference>
<dbReference type="InterPro" id="IPR036259">
    <property type="entry name" value="MFS_trans_sf"/>
</dbReference>
<feature type="transmembrane region" description="Helical" evidence="6">
    <location>
        <begin position="274"/>
        <end position="301"/>
    </location>
</feature>
<evidence type="ECO:0000256" key="4">
    <source>
        <dbReference type="ARBA" id="ARBA00022989"/>
    </source>
</evidence>
<evidence type="ECO:0000313" key="9">
    <source>
        <dbReference type="Proteomes" id="UP000032352"/>
    </source>
</evidence>
<dbReference type="EMBL" id="CP059733">
    <property type="protein sequence ID" value="WDE07057.1"/>
    <property type="molecule type" value="Genomic_DNA"/>
</dbReference>
<organism evidence="8 9">
    <name type="scientific">Thalassomonas viridans</name>
    <dbReference type="NCBI Taxonomy" id="137584"/>
    <lineage>
        <taxon>Bacteria</taxon>
        <taxon>Pseudomonadati</taxon>
        <taxon>Pseudomonadota</taxon>
        <taxon>Gammaproteobacteria</taxon>
        <taxon>Alteromonadales</taxon>
        <taxon>Colwelliaceae</taxon>
        <taxon>Thalassomonas</taxon>
    </lineage>
</organism>
<dbReference type="CDD" id="cd17321">
    <property type="entry name" value="MFS_MMR_MDR_like"/>
    <property type="match status" value="1"/>
</dbReference>
<feature type="transmembrane region" description="Helical" evidence="6">
    <location>
        <begin position="144"/>
        <end position="166"/>
    </location>
</feature>
<dbReference type="Pfam" id="PF07690">
    <property type="entry name" value="MFS_1"/>
    <property type="match status" value="1"/>
</dbReference>
<dbReference type="PROSITE" id="PS50850">
    <property type="entry name" value="MFS"/>
    <property type="match status" value="1"/>
</dbReference>
<reference evidence="8 9" key="2">
    <citation type="journal article" date="2022" name="Mar. Drugs">
        <title>Bioassay-Guided Fractionation Leads to the Detection of Cholic Acid Generated by the Rare Thalassomonas sp.</title>
        <authorList>
            <person name="Pheiffer F."/>
            <person name="Schneider Y.K."/>
            <person name="Hansen E.H."/>
            <person name="Andersen J.H."/>
            <person name="Isaksson J."/>
            <person name="Busche T."/>
            <person name="R C."/>
            <person name="Kalinowski J."/>
            <person name="Zyl L.V."/>
            <person name="Trindade M."/>
        </authorList>
    </citation>
    <scope>NUCLEOTIDE SEQUENCE [LARGE SCALE GENOMIC DNA]</scope>
    <source>
        <strain evidence="8 9">XOM25</strain>
    </source>
</reference>
<dbReference type="PRINTS" id="PR01036">
    <property type="entry name" value="TCRTETB"/>
</dbReference>
<evidence type="ECO:0000313" key="8">
    <source>
        <dbReference type="EMBL" id="WDE07057.1"/>
    </source>
</evidence>
<feature type="domain" description="Major facilitator superfamily (MFS) profile" evidence="7">
    <location>
        <begin position="20"/>
        <end position="471"/>
    </location>
</feature>
<comment type="subcellular location">
    <subcellularLocation>
        <location evidence="1">Membrane</location>
        <topology evidence="1">Multi-pass membrane protein</topology>
    </subcellularLocation>
</comment>
<keyword evidence="4 6" id="KW-1133">Transmembrane helix</keyword>
<dbReference type="RefSeq" id="WP_044841427.1">
    <property type="nucleotide sequence ID" value="NZ_CP059733.1"/>
</dbReference>
<feature type="transmembrane region" description="Helical" evidence="6">
    <location>
        <begin position="210"/>
        <end position="230"/>
    </location>
</feature>
<evidence type="ECO:0000259" key="7">
    <source>
        <dbReference type="PROSITE" id="PS50850"/>
    </source>
</evidence>
<dbReference type="PROSITE" id="PS00216">
    <property type="entry name" value="SUGAR_TRANSPORT_1"/>
    <property type="match status" value="1"/>
</dbReference>
<evidence type="ECO:0000256" key="3">
    <source>
        <dbReference type="ARBA" id="ARBA00022692"/>
    </source>
</evidence>